<dbReference type="OMA" id="LVCYNEV"/>
<proteinExistence type="predicted"/>
<reference evidence="5 6" key="1">
    <citation type="journal article" date="2007" name="Proc. Natl. Acad. Sci. U.S.A.">
        <title>Dandruff-associated Malassezia genomes reveal convergent and divergent virulence traits shared with plant and human fungal pathogens.</title>
        <authorList>
            <person name="Xu J."/>
            <person name="Saunders C.W."/>
            <person name="Hu P."/>
            <person name="Grant R.A."/>
            <person name="Boekhout T."/>
            <person name="Kuramae E.E."/>
            <person name="Kronstad J.W."/>
            <person name="Deangelis Y.M."/>
            <person name="Reeder N.L."/>
            <person name="Johnstone K.R."/>
            <person name="Leland M."/>
            <person name="Fieno A.M."/>
            <person name="Begley W.M."/>
            <person name="Sun Y."/>
            <person name="Lacey M.P."/>
            <person name="Chaudhary T."/>
            <person name="Keough T."/>
            <person name="Chu L."/>
            <person name="Sears R."/>
            <person name="Yuan B."/>
            <person name="Dawson T.L.Jr."/>
        </authorList>
    </citation>
    <scope>NUCLEOTIDE SEQUENCE [LARGE SCALE GENOMIC DNA]</scope>
    <source>
        <strain evidence="6">ATCC MYA-4612 / CBS 7966</strain>
    </source>
</reference>
<dbReference type="AlphaFoldDB" id="A8PR94"/>
<protein>
    <recommendedName>
        <fullName evidence="4">PH domain-containing protein</fullName>
    </recommendedName>
</protein>
<dbReference type="Pfam" id="PF00169">
    <property type="entry name" value="PH"/>
    <property type="match status" value="1"/>
</dbReference>
<dbReference type="OrthoDB" id="2123378at2759"/>
<sequence length="1085" mass="115844">MRRIVPTKTDDIPRMPKSSSPQLLSVDLPTLPSWSPITFDGLLPDAADEPEPPKRAKEMPARTVVQPHISRDQIRARVEQRKTGVWKDSSLAPVATASTSESSPTPRTGTSTRLDRSSGAAAAAGPGSNTATGLGFYPHPDPGTSAGFGTGSRVMPDTALGHSTPAPPLKTNLRGMGARARVSKHHDVRSSVEAARPPMTSVLSDALPRSSVNSPRTDTSPRAEPVDLPRKDALPPAKGHQRVAAEAPSPGLTSRRSNVPKATVLPTKEVPRLSRISVQSPVKERPRAPRDGPAVNVTKTESTNTPEPSAEYKPTLADSTSAAKGRPHQTLAAGAPAATGATTASTSASASAPARHQVSALDSPLTKFQLDLRDFAHLAPAADDGGQVPTNLSNDLARQATWFGDASHADGGPEAVDADAGAHLAGASDQGREHGPSDLYDQRSSRATQITQEADDEHASSSTPSPGAPPTAFSFLMERELQRIVRESDQKYKIRERGVFVDAPRQAATEPGAHRAWKRVQKPNEVSALAAQQGKPMPHSIPDANGMYTAGRIFFAIDSFTPTTIYAQDEASVYCVLDNGIHRVKTVSVPLLRPEDGASPIDQEFELLESPDFALTVTLMLDGDSNVVEVPMEMGGLPSSSEPRTSVGRFLSRHLGGTRDATARRFKGSGSVLGDKPFTFPRSNELGQIHFTLRDVRHQCYGRCFAMHLPVQVDTDSRATIMRRGHGAGSSTGAPAGRLVRGMLRIRLFYLPPLPLALEPSLPGNMQEAAQGMDSVSWHQTMTSYHGVLTQLGGDCISWRRRPMRIIGLNLVCYNEVTKRPTTRIDLVQAVSVDECGPTTSHPDDSYNVPRSFCLSFRDGEKIYLFADTEESMRDWMRVLRNIIAHKLEPPPAWAVAASDAVQASVHSAQRRSASGAHAPSARASTSTSAPGSAPASASASTTASPAPNTSPLPTPPHGLPGVSSSVRPQTHTHMHTRREPRMSEDHPPSSKAGLYDRKSAAQPTHPSRPRAPLPARQPAPTYAAPSSPRTTSLSASPVAPEPPSKSATPQTTSPPLPSVHPHESKGKRLRNVASRWLGRGPRKA</sequence>
<evidence type="ECO:0000256" key="2">
    <source>
        <dbReference type="ARBA" id="ARBA00023306"/>
    </source>
</evidence>
<dbReference type="SUPFAM" id="SSF50729">
    <property type="entry name" value="PH domain-like"/>
    <property type="match status" value="1"/>
</dbReference>
<keyword evidence="6" id="KW-1185">Reference proteome</keyword>
<dbReference type="InterPro" id="IPR052007">
    <property type="entry name" value="Bud4"/>
</dbReference>
<evidence type="ECO:0000313" key="5">
    <source>
        <dbReference type="EMBL" id="EDP45646.1"/>
    </source>
</evidence>
<feature type="compositionally biased region" description="Low complexity" evidence="3">
    <location>
        <begin position="332"/>
        <end position="354"/>
    </location>
</feature>
<feature type="compositionally biased region" description="Low complexity" evidence="3">
    <location>
        <begin position="460"/>
        <end position="472"/>
    </location>
</feature>
<feature type="region of interest" description="Disordered" evidence="3">
    <location>
        <begin position="426"/>
        <end position="472"/>
    </location>
</feature>
<feature type="compositionally biased region" description="Basic and acidic residues" evidence="3">
    <location>
        <begin position="69"/>
        <end position="82"/>
    </location>
</feature>
<feature type="region of interest" description="Disordered" evidence="3">
    <location>
        <begin position="907"/>
        <end position="1085"/>
    </location>
</feature>
<feature type="compositionally biased region" description="Pro residues" evidence="3">
    <location>
        <begin position="949"/>
        <end position="959"/>
    </location>
</feature>
<feature type="compositionally biased region" description="Basic and acidic residues" evidence="3">
    <location>
        <begin position="219"/>
        <end position="233"/>
    </location>
</feature>
<dbReference type="GeneID" id="5857166"/>
<dbReference type="InterPro" id="IPR011993">
    <property type="entry name" value="PH-like_dom_sf"/>
</dbReference>
<feature type="compositionally biased region" description="Polar residues" evidence="3">
    <location>
        <begin position="297"/>
        <end position="307"/>
    </location>
</feature>
<feature type="compositionally biased region" description="Low complexity" evidence="3">
    <location>
        <begin position="919"/>
        <end position="948"/>
    </location>
</feature>
<dbReference type="PROSITE" id="PS50003">
    <property type="entry name" value="PH_DOMAIN"/>
    <property type="match status" value="1"/>
</dbReference>
<feature type="region of interest" description="Disordered" evidence="3">
    <location>
        <begin position="1"/>
        <end position="26"/>
    </location>
</feature>
<comment type="caution">
    <text evidence="5">The sequence shown here is derived from an EMBL/GenBank/DDBJ whole genome shotgun (WGS) entry which is preliminary data.</text>
</comment>
<dbReference type="InParanoid" id="A8PR94"/>
<feature type="compositionally biased region" description="Basic and acidic residues" evidence="3">
    <location>
        <begin position="430"/>
        <end position="444"/>
    </location>
</feature>
<dbReference type="EMBL" id="AAYY01000001">
    <property type="protein sequence ID" value="EDP45646.1"/>
    <property type="molecule type" value="Genomic_DNA"/>
</dbReference>
<evidence type="ECO:0000259" key="4">
    <source>
        <dbReference type="PROSITE" id="PS50003"/>
    </source>
</evidence>
<keyword evidence="2" id="KW-0131">Cell cycle</keyword>
<dbReference type="SMART" id="SM00233">
    <property type="entry name" value="PH"/>
    <property type="match status" value="1"/>
</dbReference>
<dbReference type="KEGG" id="mgl:MGL_0635"/>
<dbReference type="STRING" id="425265.A8PR94"/>
<dbReference type="PANTHER" id="PTHR36100:SF1">
    <property type="entry name" value="BUD SITE SELECTION PROTEIN 4"/>
    <property type="match status" value="1"/>
</dbReference>
<dbReference type="InterPro" id="IPR001849">
    <property type="entry name" value="PH_domain"/>
</dbReference>
<feature type="compositionally biased region" description="Basic and acidic residues" evidence="3">
    <location>
        <begin position="978"/>
        <end position="1000"/>
    </location>
</feature>
<feature type="region of interest" description="Disordered" evidence="3">
    <location>
        <begin position="39"/>
        <end position="355"/>
    </location>
</feature>
<evidence type="ECO:0000256" key="1">
    <source>
        <dbReference type="ARBA" id="ARBA00022618"/>
    </source>
</evidence>
<feature type="domain" description="PH" evidence="4">
    <location>
        <begin position="782"/>
        <end position="885"/>
    </location>
</feature>
<dbReference type="GO" id="GO:0005525">
    <property type="term" value="F:GTP binding"/>
    <property type="evidence" value="ECO:0007669"/>
    <property type="project" value="TreeGrafter"/>
</dbReference>
<gene>
    <name evidence="5" type="ORF">MGL_0635</name>
</gene>
<evidence type="ECO:0000256" key="3">
    <source>
        <dbReference type="SAM" id="MobiDB-lite"/>
    </source>
</evidence>
<dbReference type="RefSeq" id="XP_001732860.1">
    <property type="nucleotide sequence ID" value="XM_001732808.1"/>
</dbReference>
<name>A8PR94_MALGO</name>
<dbReference type="PANTHER" id="PTHR36100">
    <property type="entry name" value="BUD SITE SELECTION PROTEIN 4"/>
    <property type="match status" value="1"/>
</dbReference>
<keyword evidence="1" id="KW-0132">Cell division</keyword>
<dbReference type="GO" id="GO:0051301">
    <property type="term" value="P:cell division"/>
    <property type="evidence" value="ECO:0007669"/>
    <property type="project" value="UniProtKB-KW"/>
</dbReference>
<feature type="compositionally biased region" description="Basic and acidic residues" evidence="3">
    <location>
        <begin position="51"/>
        <end position="60"/>
    </location>
</feature>
<dbReference type="Gene3D" id="2.30.29.30">
    <property type="entry name" value="Pleckstrin-homology domain (PH domain)/Phosphotyrosine-binding domain (PTB)"/>
    <property type="match status" value="1"/>
</dbReference>
<accession>A8PR94</accession>
<evidence type="ECO:0000313" key="6">
    <source>
        <dbReference type="Proteomes" id="UP000008837"/>
    </source>
</evidence>
<dbReference type="Proteomes" id="UP000008837">
    <property type="component" value="Unassembled WGS sequence"/>
</dbReference>
<organism evidence="5 6">
    <name type="scientific">Malassezia globosa (strain ATCC MYA-4612 / CBS 7966)</name>
    <name type="common">Dandruff-associated fungus</name>
    <dbReference type="NCBI Taxonomy" id="425265"/>
    <lineage>
        <taxon>Eukaryota</taxon>
        <taxon>Fungi</taxon>
        <taxon>Dikarya</taxon>
        <taxon>Basidiomycota</taxon>
        <taxon>Ustilaginomycotina</taxon>
        <taxon>Malasseziomycetes</taxon>
        <taxon>Malasseziales</taxon>
        <taxon>Malasseziaceae</taxon>
        <taxon>Malassezia</taxon>
    </lineage>
</organism>
<dbReference type="VEuPathDB" id="FungiDB:MGL_0635"/>
<feature type="compositionally biased region" description="Low complexity" evidence="3">
    <location>
        <begin position="92"/>
        <end position="128"/>
    </location>
</feature>